<evidence type="ECO:0000256" key="14">
    <source>
        <dbReference type="ARBA" id="ARBA00023136"/>
    </source>
</evidence>
<evidence type="ECO:0000256" key="4">
    <source>
        <dbReference type="ARBA" id="ARBA00006432"/>
    </source>
</evidence>
<evidence type="ECO:0000256" key="12">
    <source>
        <dbReference type="ARBA" id="ARBA00022989"/>
    </source>
</evidence>
<evidence type="ECO:0000256" key="7">
    <source>
        <dbReference type="ARBA" id="ARBA00022598"/>
    </source>
</evidence>
<evidence type="ECO:0000256" key="13">
    <source>
        <dbReference type="ARBA" id="ARBA00023055"/>
    </source>
</evidence>
<protein>
    <recommendedName>
        <fullName evidence="18">Very long-chain fatty acid transport protein</fullName>
    </recommendedName>
    <alternativeName>
        <fullName evidence="19">Very-long-chain acyl-CoA synthetase</fullName>
    </alternativeName>
</protein>
<keyword evidence="5" id="KW-0813">Transport</keyword>
<evidence type="ECO:0000256" key="11">
    <source>
        <dbReference type="ARBA" id="ARBA00022840"/>
    </source>
</evidence>
<keyword evidence="11" id="KW-0067">ATP-binding</keyword>
<dbReference type="STRING" id="58919.A0A316ZD22"/>
<feature type="domain" description="AMP-dependent synthetase/ligase" evidence="20">
    <location>
        <begin position="55"/>
        <end position="393"/>
    </location>
</feature>
<comment type="similarity">
    <text evidence="4">Belongs to the ATP-dependent AMP-binding enzyme family.</text>
</comment>
<evidence type="ECO:0000256" key="9">
    <source>
        <dbReference type="ARBA" id="ARBA00022692"/>
    </source>
</evidence>
<evidence type="ECO:0000256" key="18">
    <source>
        <dbReference type="ARBA" id="ARBA00068795"/>
    </source>
</evidence>
<dbReference type="GO" id="GO:0009898">
    <property type="term" value="C:cytoplasmic side of plasma membrane"/>
    <property type="evidence" value="ECO:0007669"/>
    <property type="project" value="TreeGrafter"/>
</dbReference>
<dbReference type="GO" id="GO:0005524">
    <property type="term" value="F:ATP binding"/>
    <property type="evidence" value="ECO:0007669"/>
    <property type="project" value="UniProtKB-KW"/>
</dbReference>
<dbReference type="GeneID" id="37272779"/>
<evidence type="ECO:0000256" key="10">
    <source>
        <dbReference type="ARBA" id="ARBA00022741"/>
    </source>
</evidence>
<dbReference type="Proteomes" id="UP000245946">
    <property type="component" value="Unassembled WGS sequence"/>
</dbReference>
<dbReference type="InterPro" id="IPR045851">
    <property type="entry name" value="AMP-bd_C_sf"/>
</dbReference>
<dbReference type="GO" id="GO:0005811">
    <property type="term" value="C:lipid droplet"/>
    <property type="evidence" value="ECO:0007669"/>
    <property type="project" value="UniProtKB-SubCell"/>
</dbReference>
<dbReference type="OrthoDB" id="288590at2759"/>
<dbReference type="PANTHER" id="PTHR43107">
    <property type="entry name" value="LONG-CHAIN FATTY ACID TRANSPORT PROTEIN"/>
    <property type="match status" value="1"/>
</dbReference>
<dbReference type="RefSeq" id="XP_025598454.1">
    <property type="nucleotide sequence ID" value="XM_025745235.1"/>
</dbReference>
<evidence type="ECO:0000256" key="3">
    <source>
        <dbReference type="ARBA" id="ARBA00004651"/>
    </source>
</evidence>
<dbReference type="PROSITE" id="PS00455">
    <property type="entry name" value="AMP_BINDING"/>
    <property type="match status" value="1"/>
</dbReference>
<proteinExistence type="inferred from homology"/>
<evidence type="ECO:0000313" key="21">
    <source>
        <dbReference type="EMBL" id="PWN98175.1"/>
    </source>
</evidence>
<keyword evidence="12" id="KW-1133">Transmembrane helix</keyword>
<dbReference type="FunFam" id="3.30.300.30:FF:000020">
    <property type="entry name" value="Long-chain fatty acid transporter"/>
    <property type="match status" value="1"/>
</dbReference>
<evidence type="ECO:0000256" key="17">
    <source>
        <dbReference type="ARBA" id="ARBA00060276"/>
    </source>
</evidence>
<evidence type="ECO:0000256" key="1">
    <source>
        <dbReference type="ARBA" id="ARBA00004502"/>
    </source>
</evidence>
<evidence type="ECO:0000256" key="19">
    <source>
        <dbReference type="ARBA" id="ARBA00078285"/>
    </source>
</evidence>
<comment type="function">
    <text evidence="17">Acyl-CoA synthetase required for both the import of long chain fatty acids (LCFAs) (C14-C18) and the activation very long chain fatty acids (VLCFAs) (C20-C26) by esterification of the fatty acids into metabolically active CoA-thioesters for subsequent degradation or incorporation into phospholipids. The transport and fatty acyl-CoA synthetase activities are genetically separable and are thus independent activities. Esterifies VLCFAs in the peroxisome matrix. The VLCFAs are actively transported into peroxisomes by a PXA1-PXA2 heterodimeric transporter in the peroxisomal membrane.</text>
</comment>
<keyword evidence="8" id="KW-0551">Lipid droplet</keyword>
<dbReference type="GO" id="GO:0005778">
    <property type="term" value="C:peroxisomal membrane"/>
    <property type="evidence" value="ECO:0007669"/>
    <property type="project" value="UniProtKB-SubCell"/>
</dbReference>
<keyword evidence="9" id="KW-0812">Transmembrane</keyword>
<dbReference type="GO" id="GO:0005324">
    <property type="term" value="F:long-chain fatty acid transmembrane transporter activity"/>
    <property type="evidence" value="ECO:0007669"/>
    <property type="project" value="TreeGrafter"/>
</dbReference>
<keyword evidence="13" id="KW-0445">Lipid transport</keyword>
<dbReference type="FunFam" id="3.40.50.12780:FF:000019">
    <property type="entry name" value="Long-chain fatty acid transporter"/>
    <property type="match status" value="1"/>
</dbReference>
<evidence type="ECO:0000256" key="6">
    <source>
        <dbReference type="ARBA" id="ARBA00022475"/>
    </source>
</evidence>
<dbReference type="InterPro" id="IPR042099">
    <property type="entry name" value="ANL_N_sf"/>
</dbReference>
<evidence type="ECO:0000256" key="5">
    <source>
        <dbReference type="ARBA" id="ARBA00022448"/>
    </source>
</evidence>
<keyword evidence="10" id="KW-0547">Nucleotide-binding</keyword>
<keyword evidence="7" id="KW-0436">Ligase</keyword>
<dbReference type="GO" id="GO:0044539">
    <property type="term" value="P:long-chain fatty acid import into cell"/>
    <property type="evidence" value="ECO:0007669"/>
    <property type="project" value="TreeGrafter"/>
</dbReference>
<organism evidence="21 22">
    <name type="scientific">Tilletiopsis washingtonensis</name>
    <dbReference type="NCBI Taxonomy" id="58919"/>
    <lineage>
        <taxon>Eukaryota</taxon>
        <taxon>Fungi</taxon>
        <taxon>Dikarya</taxon>
        <taxon>Basidiomycota</taxon>
        <taxon>Ustilaginomycotina</taxon>
        <taxon>Exobasidiomycetes</taxon>
        <taxon>Entylomatales</taxon>
        <taxon>Entylomatales incertae sedis</taxon>
        <taxon>Tilletiopsis</taxon>
    </lineage>
</organism>
<dbReference type="Pfam" id="PF00501">
    <property type="entry name" value="AMP-binding"/>
    <property type="match status" value="1"/>
</dbReference>
<comment type="subcellular location">
    <subcellularLocation>
        <location evidence="3">Cell membrane</location>
        <topology evidence="3">Multi-pass membrane protein</topology>
    </subcellularLocation>
    <subcellularLocation>
        <location evidence="1">Lipid droplet</location>
    </subcellularLocation>
    <subcellularLocation>
        <location evidence="2">Peroxisome membrane</location>
        <topology evidence="2">Multi-pass membrane protein</topology>
    </subcellularLocation>
</comment>
<keyword evidence="15" id="KW-0576">Peroxisome</keyword>
<evidence type="ECO:0000256" key="15">
    <source>
        <dbReference type="ARBA" id="ARBA00023140"/>
    </source>
</evidence>
<gene>
    <name evidence="21" type="ORF">FA09DRAFT_360459</name>
</gene>
<dbReference type="InterPro" id="IPR020845">
    <property type="entry name" value="AMP-binding_CS"/>
</dbReference>
<accession>A0A316ZD22</accession>
<dbReference type="InterPro" id="IPR000873">
    <property type="entry name" value="AMP-dep_synth/lig_dom"/>
</dbReference>
<dbReference type="AlphaFoldDB" id="A0A316ZD22"/>
<evidence type="ECO:0000256" key="8">
    <source>
        <dbReference type="ARBA" id="ARBA00022677"/>
    </source>
</evidence>
<dbReference type="Gene3D" id="3.40.50.12780">
    <property type="entry name" value="N-terminal domain of ligase-like"/>
    <property type="match status" value="1"/>
</dbReference>
<keyword evidence="22" id="KW-1185">Reference proteome</keyword>
<dbReference type="GO" id="GO:0004467">
    <property type="term" value="F:long-chain fatty acid-CoA ligase activity"/>
    <property type="evidence" value="ECO:0007669"/>
    <property type="project" value="TreeGrafter"/>
</dbReference>
<comment type="catalytic activity">
    <reaction evidence="16">
        <text>a very long-chain fatty acid + ATP + CoA = a very long-chain fatty acyl-CoA + AMP + diphosphate</text>
        <dbReference type="Rhea" id="RHEA:54536"/>
        <dbReference type="ChEBI" id="CHEBI:30616"/>
        <dbReference type="ChEBI" id="CHEBI:33019"/>
        <dbReference type="ChEBI" id="CHEBI:57287"/>
        <dbReference type="ChEBI" id="CHEBI:58950"/>
        <dbReference type="ChEBI" id="CHEBI:138261"/>
        <dbReference type="ChEBI" id="CHEBI:456215"/>
    </reaction>
</comment>
<name>A0A316ZD22_9BASI</name>
<keyword evidence="6" id="KW-1003">Cell membrane</keyword>
<evidence type="ECO:0000256" key="16">
    <source>
        <dbReference type="ARBA" id="ARBA00051585"/>
    </source>
</evidence>
<dbReference type="Gene3D" id="3.30.300.30">
    <property type="match status" value="1"/>
</dbReference>
<evidence type="ECO:0000256" key="2">
    <source>
        <dbReference type="ARBA" id="ARBA00004585"/>
    </source>
</evidence>
<dbReference type="PANTHER" id="PTHR43107:SF15">
    <property type="entry name" value="FATTY ACID TRANSPORT PROTEIN 3, ISOFORM A"/>
    <property type="match status" value="1"/>
</dbReference>
<keyword evidence="14" id="KW-0472">Membrane</keyword>
<dbReference type="SUPFAM" id="SSF56801">
    <property type="entry name" value="Acetyl-CoA synthetase-like"/>
    <property type="match status" value="1"/>
</dbReference>
<dbReference type="EMBL" id="KZ819292">
    <property type="protein sequence ID" value="PWN98175.1"/>
    <property type="molecule type" value="Genomic_DNA"/>
</dbReference>
<evidence type="ECO:0000259" key="20">
    <source>
        <dbReference type="Pfam" id="PF00501"/>
    </source>
</evidence>
<sequence>MTKLLNAAIAAAAVAYLDAKHGLANDVHLGRANSGANMNFKWRLARGRASMYAFFEDSVKRQPDDAMYVYERQTTTWKQAEQIVHRLANYLRAQGLKSGDRIAVFMGNCAMYPLIWLACLSINVVPAFINNGLNGPGLVHCVNVSKAQLVIYEPSLEGALREVQDKLTSNGLLKKFVCLDDGISEKAGAHSIDLPSAQLLGPAELAAQSAKAPPASLRDGIDSSSVAVLIFTSGTTGLPKAALCSHGRVGAAMAMWPRVNSFNSKDRIYTPMPLYHSSAAFLCIGASWYAGSTVIIGRKFSASRYWAEVRENDATVIQYIGEIARYLLAVPPHPDDKNHRVRMAYGNGMRPDVWQRFRERFGVHVISEFYASSEGNGALLNYNTGPFGAGAIGRLGALARRARPDYKIVRVDAITEDIERDPKTGLCIPCQPGETGEFLMRINKDPTGAFMGYADNPEATKKKILADVFEKGDAFFRSGDLMSMDQDGHFWFGDRIGDTFRWRSENVSTAEVQTALGEVCDEANVYGVLVPNHDGRAGCAAIPKDVAAKTNLKTLAVHARKRLPKYAVPLFIRIVPAAESTGTVKQLKVALRNEGIEHSKVGSDPLFWLPPNANEYVPFKPEDHAAIVAGQVKL</sequence>
<reference evidence="21 22" key="1">
    <citation type="journal article" date="2018" name="Mol. Biol. Evol.">
        <title>Broad Genomic Sampling Reveals a Smut Pathogenic Ancestry of the Fungal Clade Ustilaginomycotina.</title>
        <authorList>
            <person name="Kijpornyongpan T."/>
            <person name="Mondo S.J."/>
            <person name="Barry K."/>
            <person name="Sandor L."/>
            <person name="Lee J."/>
            <person name="Lipzen A."/>
            <person name="Pangilinan J."/>
            <person name="LaButti K."/>
            <person name="Hainaut M."/>
            <person name="Henrissat B."/>
            <person name="Grigoriev I.V."/>
            <person name="Spatafora J.W."/>
            <person name="Aime M.C."/>
        </authorList>
    </citation>
    <scope>NUCLEOTIDE SEQUENCE [LARGE SCALE GENOMIC DNA]</scope>
    <source>
        <strain evidence="21 22">MCA 4186</strain>
    </source>
</reference>
<evidence type="ECO:0000313" key="22">
    <source>
        <dbReference type="Proteomes" id="UP000245946"/>
    </source>
</evidence>